<sequence length="428" mass="45730">MLAFTLVILLVLLALSIPIASSLGILAFSLDSKYSSLPLYKAVGEIAWSSSTDFLLLSIPLFILLGEIMLRSGTAERMYDGLVKWISWLPGGLLHSNIGACALFAATSGSSVATAATVGTVALPQIKKQKYNEPLFLGTLAAGGTLGILIPPSINMIIYGVLTDTSVPKLYMAGIIPGIVLAGLFTLLIVILCSCKKSLGGQSLHYSWSEKISSLPSLLPPVFIFIIVVGAIYGGFATPTEAAALGVVGSLGIAFKQGKLSLSMIKLALEGTVKTSSMVLLIIICAYFLNFVLAGIGLTDEINRFIVELEWSPAQTILAIIVFYLVLGCFMETLSMMITTVPIMAPIVIGMGYDPIWFGILLMVLLETALISPPIGLNLYVVQGVRERGDISDVMLGVIPFFIAMLAMIVLIVCIPEIVMWLPELIYN</sequence>
<dbReference type="PANTHER" id="PTHR33362:SF5">
    <property type="entry name" value="C4-DICARBOXYLATE TRAP TRANSPORTER LARGE PERMEASE PROTEIN DCTM"/>
    <property type="match status" value="1"/>
</dbReference>
<evidence type="ECO:0000256" key="3">
    <source>
        <dbReference type="ARBA" id="ARBA00022519"/>
    </source>
</evidence>
<keyword evidence="3 7" id="KW-0997">Cell inner membrane</keyword>
<dbReference type="InterPro" id="IPR004681">
    <property type="entry name" value="TRAP_DctM"/>
</dbReference>
<dbReference type="GO" id="GO:0022857">
    <property type="term" value="F:transmembrane transporter activity"/>
    <property type="evidence" value="ECO:0007669"/>
    <property type="project" value="UniProtKB-UniRule"/>
</dbReference>
<dbReference type="PANTHER" id="PTHR33362">
    <property type="entry name" value="SIALIC ACID TRAP TRANSPORTER PERMEASE PROTEIN SIAT-RELATED"/>
    <property type="match status" value="1"/>
</dbReference>
<dbReference type="EMBL" id="VKGK01000044">
    <property type="protein sequence ID" value="TRY11759.1"/>
    <property type="molecule type" value="Genomic_DNA"/>
</dbReference>
<evidence type="ECO:0000256" key="1">
    <source>
        <dbReference type="ARBA" id="ARBA00004429"/>
    </source>
</evidence>
<dbReference type="AlphaFoldDB" id="A0A553JH34"/>
<comment type="subunit">
    <text evidence="7">The complex comprises the extracytoplasmic solute receptor protein and the two transmembrane proteins.</text>
</comment>
<dbReference type="RefSeq" id="WP_144042523.1">
    <property type="nucleotide sequence ID" value="NZ_BMPL01000050.1"/>
</dbReference>
<comment type="function">
    <text evidence="7">Part of the tripartite ATP-independent periplasmic (TRAP) transport system.</text>
</comment>
<protein>
    <recommendedName>
        <fullName evidence="7">TRAP transporter large permease protein</fullName>
    </recommendedName>
</protein>
<comment type="subcellular location">
    <subcellularLocation>
        <location evidence="1 7">Cell inner membrane</location>
        <topology evidence="1 7">Multi-pass membrane protein</topology>
    </subcellularLocation>
</comment>
<dbReference type="PIRSF" id="PIRSF006066">
    <property type="entry name" value="HI0050"/>
    <property type="match status" value="1"/>
</dbReference>
<accession>A0A553JH34</accession>
<feature type="domain" description="TRAP C4-dicarboxylate transport system permease DctM subunit" evidence="8">
    <location>
        <begin position="6"/>
        <end position="418"/>
    </location>
</feature>
<dbReference type="GO" id="GO:0005886">
    <property type="term" value="C:plasma membrane"/>
    <property type="evidence" value="ECO:0007669"/>
    <property type="project" value="UniProtKB-SubCell"/>
</dbReference>
<comment type="similarity">
    <text evidence="7">Belongs to the TRAP transporter large permease family.</text>
</comment>
<evidence type="ECO:0000313" key="10">
    <source>
        <dbReference type="Proteomes" id="UP000318126"/>
    </source>
</evidence>
<evidence type="ECO:0000256" key="6">
    <source>
        <dbReference type="ARBA" id="ARBA00023136"/>
    </source>
</evidence>
<comment type="caution">
    <text evidence="9">The sequence shown here is derived from an EMBL/GenBank/DDBJ whole genome shotgun (WGS) entry which is preliminary data.</text>
</comment>
<evidence type="ECO:0000256" key="7">
    <source>
        <dbReference type="RuleBase" id="RU369079"/>
    </source>
</evidence>
<organism evidence="9 10">
    <name type="scientific">Shewanella hanedai</name>
    <name type="common">Alteromonas hanedai</name>
    <dbReference type="NCBI Taxonomy" id="25"/>
    <lineage>
        <taxon>Bacteria</taxon>
        <taxon>Pseudomonadati</taxon>
        <taxon>Pseudomonadota</taxon>
        <taxon>Gammaproteobacteria</taxon>
        <taxon>Alteromonadales</taxon>
        <taxon>Shewanellaceae</taxon>
        <taxon>Shewanella</taxon>
    </lineage>
</organism>
<proteinExistence type="inferred from homology"/>
<feature type="transmembrane region" description="Helical" evidence="7">
    <location>
        <begin position="170"/>
        <end position="194"/>
    </location>
</feature>
<feature type="transmembrane region" description="Helical" evidence="7">
    <location>
        <begin position="135"/>
        <end position="158"/>
    </location>
</feature>
<feature type="transmembrane region" description="Helical" evidence="7">
    <location>
        <begin position="215"/>
        <end position="236"/>
    </location>
</feature>
<evidence type="ECO:0000256" key="2">
    <source>
        <dbReference type="ARBA" id="ARBA00022475"/>
    </source>
</evidence>
<dbReference type="Proteomes" id="UP000318126">
    <property type="component" value="Unassembled WGS sequence"/>
</dbReference>
<comment type="caution">
    <text evidence="7">Lacks conserved residue(s) required for the propagation of feature annotation.</text>
</comment>
<feature type="transmembrane region" description="Helical" evidence="7">
    <location>
        <begin position="359"/>
        <end position="382"/>
    </location>
</feature>
<keyword evidence="4 7" id="KW-0812">Transmembrane</keyword>
<reference evidence="10" key="1">
    <citation type="submission" date="2019-07" db="EMBL/GenBank/DDBJ databases">
        <title>Shewanella sp. YLB-08 draft genomic sequence.</title>
        <authorList>
            <person name="Yu L."/>
        </authorList>
    </citation>
    <scope>NUCLEOTIDE SEQUENCE [LARGE SCALE GENOMIC DNA]</scope>
    <source>
        <strain evidence="10">JCM 20706</strain>
    </source>
</reference>
<dbReference type="Pfam" id="PF06808">
    <property type="entry name" value="DctM"/>
    <property type="match status" value="1"/>
</dbReference>
<evidence type="ECO:0000256" key="4">
    <source>
        <dbReference type="ARBA" id="ARBA00022692"/>
    </source>
</evidence>
<dbReference type="OrthoDB" id="9796052at2"/>
<keyword evidence="2" id="KW-1003">Cell membrane</keyword>
<keyword evidence="6 7" id="KW-0472">Membrane</keyword>
<feature type="transmembrane region" description="Helical" evidence="7">
    <location>
        <begin position="46"/>
        <end position="70"/>
    </location>
</feature>
<name>A0A553JH34_SHEHA</name>
<feature type="transmembrane region" description="Helical" evidence="7">
    <location>
        <begin position="394"/>
        <end position="422"/>
    </location>
</feature>
<gene>
    <name evidence="9" type="ORF">FN961_23180</name>
</gene>
<dbReference type="NCBIfam" id="TIGR00786">
    <property type="entry name" value="dctM"/>
    <property type="match status" value="1"/>
</dbReference>
<feature type="transmembrane region" description="Helical" evidence="7">
    <location>
        <begin position="279"/>
        <end position="299"/>
    </location>
</feature>
<evidence type="ECO:0000256" key="5">
    <source>
        <dbReference type="ARBA" id="ARBA00022989"/>
    </source>
</evidence>
<keyword evidence="5 7" id="KW-1133">Transmembrane helix</keyword>
<evidence type="ECO:0000259" key="8">
    <source>
        <dbReference type="Pfam" id="PF06808"/>
    </source>
</evidence>
<keyword evidence="10" id="KW-1185">Reference proteome</keyword>
<keyword evidence="7" id="KW-0813">Transport</keyword>
<evidence type="ECO:0000313" key="9">
    <source>
        <dbReference type="EMBL" id="TRY11759.1"/>
    </source>
</evidence>
<dbReference type="InterPro" id="IPR010656">
    <property type="entry name" value="DctM"/>
</dbReference>